<comment type="caution">
    <text evidence="1">The sequence shown here is derived from an EMBL/GenBank/DDBJ whole genome shotgun (WGS) entry which is preliminary data.</text>
</comment>
<sequence length="142" mass="16028">MVRHPYLFRRVKLILARLRIRMARRGLFPPVSQSPPGQSKLIHSSFDPVDIRVNSGRATSEAFCLITTTITLHGVEYELASYIRLATRLEKCAGSDKGPDASAVARHGQWRMTSRDAVYVRDRLVSTFPGSRRWWASASDLS</sequence>
<evidence type="ECO:0000313" key="2">
    <source>
        <dbReference type="Proteomes" id="UP000654922"/>
    </source>
</evidence>
<dbReference type="EMBL" id="JACBAE010001393">
    <property type="protein sequence ID" value="KAF7157242.1"/>
    <property type="molecule type" value="Genomic_DNA"/>
</dbReference>
<accession>A0A8H6UK14</accession>
<gene>
    <name evidence="1" type="ORF">CNMCM5623_001365</name>
</gene>
<organism evidence="1 2">
    <name type="scientific">Aspergillus felis</name>
    <dbReference type="NCBI Taxonomy" id="1287682"/>
    <lineage>
        <taxon>Eukaryota</taxon>
        <taxon>Fungi</taxon>
        <taxon>Dikarya</taxon>
        <taxon>Ascomycota</taxon>
        <taxon>Pezizomycotina</taxon>
        <taxon>Eurotiomycetes</taxon>
        <taxon>Eurotiomycetidae</taxon>
        <taxon>Eurotiales</taxon>
        <taxon>Aspergillaceae</taxon>
        <taxon>Aspergillus</taxon>
        <taxon>Aspergillus subgen. Fumigati</taxon>
    </lineage>
</organism>
<proteinExistence type="predicted"/>
<name>A0A8H6UK14_9EURO</name>
<dbReference type="AlphaFoldDB" id="A0A8H6UK14"/>
<dbReference type="Proteomes" id="UP000654922">
    <property type="component" value="Unassembled WGS sequence"/>
</dbReference>
<protein>
    <submittedName>
        <fullName evidence="1">Uncharacterized protein</fullName>
    </submittedName>
</protein>
<dbReference type="OrthoDB" id="3724021at2759"/>
<reference evidence="1" key="1">
    <citation type="submission" date="2020-06" db="EMBL/GenBank/DDBJ databases">
        <title>Draft genome sequences of strains closely related to Aspergillus parafelis and Aspergillus hiratsukae.</title>
        <authorList>
            <person name="Dos Santos R.A.C."/>
            <person name="Rivero-Menendez O."/>
            <person name="Steenwyk J.L."/>
            <person name="Mead M.E."/>
            <person name="Goldman G.H."/>
            <person name="Alastruey-Izquierdo A."/>
            <person name="Rokas A."/>
        </authorList>
    </citation>
    <scope>NUCLEOTIDE SEQUENCE</scope>
    <source>
        <strain evidence="1">CNM-CM5623</strain>
    </source>
</reference>
<evidence type="ECO:0000313" key="1">
    <source>
        <dbReference type="EMBL" id="KAF7157242.1"/>
    </source>
</evidence>